<dbReference type="GO" id="GO:0000724">
    <property type="term" value="P:double-strand break repair via homologous recombination"/>
    <property type="evidence" value="ECO:0007669"/>
    <property type="project" value="InterPro"/>
</dbReference>
<feature type="compositionally biased region" description="Polar residues" evidence="1">
    <location>
        <begin position="163"/>
        <end position="172"/>
    </location>
</feature>
<feature type="compositionally biased region" description="Polar residues" evidence="1">
    <location>
        <begin position="320"/>
        <end position="329"/>
    </location>
</feature>
<accession>A0AAF0FHI5</accession>
<dbReference type="InterPro" id="IPR012340">
    <property type="entry name" value="NA-bd_OB-fold"/>
</dbReference>
<evidence type="ECO:0000313" key="4">
    <source>
        <dbReference type="Proteomes" id="UP001214628"/>
    </source>
</evidence>
<evidence type="ECO:0000313" key="3">
    <source>
        <dbReference type="EMBL" id="WFD44648.1"/>
    </source>
</evidence>
<protein>
    <recommendedName>
        <fullName evidence="2">BRCA2 OB1 domain-containing protein</fullName>
    </recommendedName>
</protein>
<evidence type="ECO:0000256" key="1">
    <source>
        <dbReference type="SAM" id="MobiDB-lite"/>
    </source>
</evidence>
<dbReference type="InterPro" id="IPR036315">
    <property type="entry name" value="BRCA2_hlx_sf"/>
</dbReference>
<gene>
    <name evidence="3" type="ORF">MPSI1_003318</name>
</gene>
<dbReference type="SUPFAM" id="SSF81872">
    <property type="entry name" value="BRCA2 helical domain"/>
    <property type="match status" value="1"/>
</dbReference>
<dbReference type="EMBL" id="CP118379">
    <property type="protein sequence ID" value="WFD44648.1"/>
    <property type="molecule type" value="Genomic_DNA"/>
</dbReference>
<name>A0AAF0FHI5_9BASI</name>
<dbReference type="PANTHER" id="PTHR11289">
    <property type="entry name" value="BREAST CANCER TYPE 2 SUSCEPTIBILITY PROTEIN BRCA2"/>
    <property type="match status" value="1"/>
</dbReference>
<dbReference type="Pfam" id="PF09103">
    <property type="entry name" value="BRCA-2_OB1"/>
    <property type="match status" value="1"/>
</dbReference>
<evidence type="ECO:0000259" key="2">
    <source>
        <dbReference type="Pfam" id="PF09103"/>
    </source>
</evidence>
<dbReference type="PANTHER" id="PTHR11289:SF0">
    <property type="entry name" value="BREAST CANCER TYPE 2 SUSCEPTIBILITY PROTEIN"/>
    <property type="match status" value="1"/>
</dbReference>
<feature type="region of interest" description="Disordered" evidence="1">
    <location>
        <begin position="1"/>
        <end position="64"/>
    </location>
</feature>
<dbReference type="InterPro" id="IPR015525">
    <property type="entry name" value="BRCA2"/>
</dbReference>
<reference evidence="3" key="1">
    <citation type="submission" date="2023-02" db="EMBL/GenBank/DDBJ databases">
        <title>Mating type loci evolution in Malassezia.</title>
        <authorList>
            <person name="Coelho M.A."/>
        </authorList>
    </citation>
    <scope>NUCLEOTIDE SEQUENCE</scope>
    <source>
        <strain evidence="3">CBS 14136</strain>
    </source>
</reference>
<organism evidence="3 4">
    <name type="scientific">Malassezia psittaci</name>
    <dbReference type="NCBI Taxonomy" id="1821823"/>
    <lineage>
        <taxon>Eukaryota</taxon>
        <taxon>Fungi</taxon>
        <taxon>Dikarya</taxon>
        <taxon>Basidiomycota</taxon>
        <taxon>Ustilaginomycotina</taxon>
        <taxon>Malasseziomycetes</taxon>
        <taxon>Malasseziales</taxon>
        <taxon>Malasseziaceae</taxon>
        <taxon>Malassezia</taxon>
    </lineage>
</organism>
<feature type="compositionally biased region" description="Basic and acidic residues" evidence="1">
    <location>
        <begin position="204"/>
        <end position="214"/>
    </location>
</feature>
<dbReference type="InterPro" id="IPR015187">
    <property type="entry name" value="BRCA2_OB_1"/>
</dbReference>
<keyword evidence="4" id="KW-1185">Reference proteome</keyword>
<feature type="region of interest" description="Disordered" evidence="1">
    <location>
        <begin position="161"/>
        <end position="331"/>
    </location>
</feature>
<dbReference type="AlphaFoldDB" id="A0AAF0FHI5"/>
<feature type="compositionally biased region" description="Polar residues" evidence="1">
    <location>
        <begin position="279"/>
        <end position="311"/>
    </location>
</feature>
<dbReference type="Proteomes" id="UP001214628">
    <property type="component" value="Chromosome 5"/>
</dbReference>
<dbReference type="SUPFAM" id="SSF50249">
    <property type="entry name" value="Nucleic acid-binding proteins"/>
    <property type="match status" value="2"/>
</dbReference>
<sequence>MEESVHGTDAQRTPLCEIAPNGVSLTPNSLRDCLKEEPQSSDAVPKSSVSAPMPQPAASLQTRSIPDLDECELESEQEIDTDLDTGFFESLDESAWLMLDQSVASTSCEELPQPPVEANSKPAASIGFSKANGKRMARPSTSALQNAAKRLHLDQDWDDMPLLSQSTNNDIPLTSGGETLGEEYGSPVFTTTTKSESATGMDSGTEHWMREDPPSHANKQTDASHSHNAIPSSKPGTSHSTPMRTKSDSGSSSTHITPRNTQSRSRPGSALGTTRARMLSSSLAQRIRTPSISVSISPSAYRSGRQNQNTPHRPAFISPFKSQPSQSMDNRQREPALVFDLKARKCRQTYRQAGFWPHPQTYEAAIARGVPMEACDMLVNPCSSRVTHNLMEHTHPVQEALDTLHKLGAMRATFAWVENHILWIVWKLAGYAVSSSEPESWWSWDRVLDQLRYRYQRETVGGQHSCVKRLQECTAPANRPMVLCVHRIESMPQVDDQPGCFALHLTDGWYKIRAELDSTLQRAVLQSKIRVGHKLGITSAQLHAFGDGTPVLKALNSSELHLNANSTALVSWDTRLGFSREEFVSSLAKITSDGGVIGAMDIVLDRVYPSGYQEGHKDARGIPTYSSKEHGFDQELELQADWQQKRKLAQEEVQKIVQRVRTILTWLESHTLACGLIDDTEWKASQSLLGDLERRDDALDSLRAMEQDVSKQSTLSRLLVCARERDFALSTPTSPAYEAALNFLCAERLVRQRCVVRFHDARPLSKNIKRSVQLTTYDPPNLHVGDRFIVTQLVPTQPRSWRGRDVEADAFLSTTRTTHWHRVP</sequence>
<proteinExistence type="predicted"/>
<feature type="compositionally biased region" description="Polar residues" evidence="1">
    <location>
        <begin position="188"/>
        <end position="202"/>
    </location>
</feature>
<dbReference type="GO" id="GO:0006355">
    <property type="term" value="P:regulation of DNA-templated transcription"/>
    <property type="evidence" value="ECO:0007669"/>
    <property type="project" value="TreeGrafter"/>
</dbReference>
<feature type="compositionally biased region" description="Polar residues" evidence="1">
    <location>
        <begin position="217"/>
        <end position="266"/>
    </location>
</feature>
<feature type="domain" description="BRCA2 OB1" evidence="2">
    <location>
        <begin position="465"/>
        <end position="579"/>
    </location>
</feature>
<dbReference type="Gene3D" id="2.40.50.140">
    <property type="entry name" value="Nucleic acid-binding proteins"/>
    <property type="match status" value="2"/>
</dbReference>